<evidence type="ECO:0000256" key="1">
    <source>
        <dbReference type="ARBA" id="ARBA00023157"/>
    </source>
</evidence>
<reference evidence="5 6" key="1">
    <citation type="submission" date="2023-03" db="EMBL/GenBank/DDBJ databases">
        <title>High-quality genome of Scylla paramamosain provides insights in environmental adaptation.</title>
        <authorList>
            <person name="Zhang L."/>
        </authorList>
    </citation>
    <scope>NUCLEOTIDE SEQUENCE [LARGE SCALE GENOMIC DNA]</scope>
    <source>
        <strain evidence="5">LZ_2023a</strain>
        <tissue evidence="5">Muscle</tissue>
    </source>
</reference>
<evidence type="ECO:0000259" key="4">
    <source>
        <dbReference type="PROSITE" id="PS51034"/>
    </source>
</evidence>
<dbReference type="AlphaFoldDB" id="A0AAW0UH08"/>
<dbReference type="SMART" id="SM00241">
    <property type="entry name" value="ZP"/>
    <property type="match status" value="1"/>
</dbReference>
<dbReference type="Proteomes" id="UP001487740">
    <property type="component" value="Unassembled WGS sequence"/>
</dbReference>
<keyword evidence="3" id="KW-0812">Transmembrane</keyword>
<keyword evidence="3" id="KW-0472">Membrane</keyword>
<keyword evidence="6" id="KW-1185">Reference proteome</keyword>
<organism evidence="5 6">
    <name type="scientific">Scylla paramamosain</name>
    <name type="common">Mud crab</name>
    <dbReference type="NCBI Taxonomy" id="85552"/>
    <lineage>
        <taxon>Eukaryota</taxon>
        <taxon>Metazoa</taxon>
        <taxon>Ecdysozoa</taxon>
        <taxon>Arthropoda</taxon>
        <taxon>Crustacea</taxon>
        <taxon>Multicrustacea</taxon>
        <taxon>Malacostraca</taxon>
        <taxon>Eumalacostraca</taxon>
        <taxon>Eucarida</taxon>
        <taxon>Decapoda</taxon>
        <taxon>Pleocyemata</taxon>
        <taxon>Brachyura</taxon>
        <taxon>Eubrachyura</taxon>
        <taxon>Portunoidea</taxon>
        <taxon>Portunidae</taxon>
        <taxon>Portuninae</taxon>
        <taxon>Scylla</taxon>
    </lineage>
</organism>
<dbReference type="InterPro" id="IPR001507">
    <property type="entry name" value="ZP_dom"/>
</dbReference>
<evidence type="ECO:0000256" key="2">
    <source>
        <dbReference type="SAM" id="MobiDB-lite"/>
    </source>
</evidence>
<dbReference type="Pfam" id="PF00100">
    <property type="entry name" value="Zona_pellucida"/>
    <property type="match status" value="1"/>
</dbReference>
<evidence type="ECO:0000313" key="6">
    <source>
        <dbReference type="Proteomes" id="UP001487740"/>
    </source>
</evidence>
<feature type="compositionally biased region" description="Basic and acidic residues" evidence="2">
    <location>
        <begin position="288"/>
        <end position="299"/>
    </location>
</feature>
<dbReference type="PROSITE" id="PS51034">
    <property type="entry name" value="ZP_2"/>
    <property type="match status" value="1"/>
</dbReference>
<comment type="caution">
    <text evidence="5">The sequence shown here is derived from an EMBL/GenBank/DDBJ whole genome shotgun (WGS) entry which is preliminary data.</text>
</comment>
<dbReference type="EMBL" id="JARAKH010000012">
    <property type="protein sequence ID" value="KAK8398934.1"/>
    <property type="molecule type" value="Genomic_DNA"/>
</dbReference>
<accession>A0AAW0UH08</accession>
<feature type="compositionally biased region" description="Polar residues" evidence="2">
    <location>
        <begin position="376"/>
        <end position="388"/>
    </location>
</feature>
<feature type="transmembrane region" description="Helical" evidence="3">
    <location>
        <begin position="344"/>
        <end position="365"/>
    </location>
</feature>
<dbReference type="Gene3D" id="2.60.40.4100">
    <property type="entry name" value="Zona pellucida, ZP-C domain"/>
    <property type="match status" value="1"/>
</dbReference>
<evidence type="ECO:0000313" key="5">
    <source>
        <dbReference type="EMBL" id="KAK8398934.1"/>
    </source>
</evidence>
<feature type="region of interest" description="Disordered" evidence="2">
    <location>
        <begin position="375"/>
        <end position="401"/>
    </location>
</feature>
<feature type="region of interest" description="Disordered" evidence="2">
    <location>
        <begin position="271"/>
        <end position="306"/>
    </location>
</feature>
<feature type="domain" description="ZP" evidence="4">
    <location>
        <begin position="1"/>
        <end position="267"/>
    </location>
</feature>
<dbReference type="InterPro" id="IPR042235">
    <property type="entry name" value="ZP-C_dom"/>
</dbReference>
<dbReference type="InterPro" id="IPR055355">
    <property type="entry name" value="ZP-C"/>
</dbReference>
<gene>
    <name evidence="5" type="ORF">O3P69_004205</name>
</gene>
<proteinExistence type="predicted"/>
<sequence>MKIFVKFNGSFTGLIYSSGYAHSADCVYVSGSGRPSYTFIIQHNRCGTTNGDQNVPDAYTRQPLRRTKKLMLPHRRQKSVTRNTLTVQYNPLIEEVWDEHFKVTCEYDYEFRKTVTFPFMDVTVKTGDLREFTLRAPECKMEIRQGLRADGPRVEGPVRVGDPLTLVIYMTSQHENFDMVVSDCHAHNGGDKRIQLIDSFGCPIDESLITGFQGTNAGDSAHQTSVFAFMKTFRFTGSRMLYLQCDVTMCLGRCPKADPCHWRRYRRHVKGEGEGETEAEEVEEEEDNEKKEKENKVDHNASSPANMSESLRMTLEVVRDEQVFHARRDLDTEMVCLKQGTVSALAGVVAIVLGTLLVTCGVMCLRLRRARRQEDSTTIPKSAYSPSPGSHFVPPIKKRLP</sequence>
<evidence type="ECO:0000256" key="3">
    <source>
        <dbReference type="SAM" id="Phobius"/>
    </source>
</evidence>
<keyword evidence="3" id="KW-1133">Transmembrane helix</keyword>
<name>A0AAW0UH08_SCYPA</name>
<keyword evidence="1" id="KW-1015">Disulfide bond</keyword>
<protein>
    <recommendedName>
        <fullName evidence="4">ZP domain-containing protein</fullName>
    </recommendedName>
</protein>
<dbReference type="PANTHER" id="PTHR46560">
    <property type="entry name" value="CYPHER, ISOFORM B"/>
    <property type="match status" value="1"/>
</dbReference>
<feature type="compositionally biased region" description="Acidic residues" evidence="2">
    <location>
        <begin position="274"/>
        <end position="287"/>
    </location>
</feature>
<dbReference type="PANTHER" id="PTHR46560:SF3">
    <property type="entry name" value="ZP DOMAIN-CONTAINING PROTEIN"/>
    <property type="match status" value="1"/>
</dbReference>